<dbReference type="GO" id="GO:0044780">
    <property type="term" value="P:bacterial-type flagellum assembly"/>
    <property type="evidence" value="ECO:0007669"/>
    <property type="project" value="InterPro"/>
</dbReference>
<dbReference type="InterPro" id="IPR036679">
    <property type="entry name" value="FlgN-like_sf"/>
</dbReference>
<dbReference type="SUPFAM" id="SSF140566">
    <property type="entry name" value="FlgN-like"/>
    <property type="match status" value="1"/>
</dbReference>
<sequence length="154" mass="17315">MTPEQRQSGLYSLLAAELDLVQQLIALLAQEQDALILRQFDQVSVLIDGKTRALQALERASKARAQFCSEHELISIEQIELTLDQQASVWRELLQQAKYAETLNRTNGQLIQTHEEVNQHLMASLAAQRHTDVAYSADGRLSSLSSISRPFDRA</sequence>
<evidence type="ECO:0000256" key="2">
    <source>
        <dbReference type="ARBA" id="ARBA00007703"/>
    </source>
</evidence>
<keyword evidence="3" id="KW-1005">Bacterial flagellum biogenesis</keyword>
<evidence type="ECO:0000256" key="1">
    <source>
        <dbReference type="ARBA" id="ARBA00002397"/>
    </source>
</evidence>
<comment type="function">
    <text evidence="1">Required for the efficient initiation of filament assembly.</text>
</comment>
<accession>A0AAU7F9U8</accession>
<reference evidence="4" key="1">
    <citation type="submission" date="2024-05" db="EMBL/GenBank/DDBJ databases">
        <authorList>
            <person name="Yang L."/>
            <person name="Pan L."/>
        </authorList>
    </citation>
    <scope>NUCLEOTIDE SEQUENCE</scope>
    <source>
        <strain evidence="4">FCG-7</strain>
    </source>
</reference>
<gene>
    <name evidence="4" type="ORF">ABHF33_03015</name>
</gene>
<dbReference type="RefSeq" id="WP_348945581.1">
    <property type="nucleotide sequence ID" value="NZ_CP157355.1"/>
</dbReference>
<dbReference type="AlphaFoldDB" id="A0AAU7F9U8"/>
<protein>
    <submittedName>
        <fullName evidence="4">Flagellar protein FlgN</fullName>
    </submittedName>
</protein>
<comment type="similarity">
    <text evidence="2">Belongs to the FlgN family.</text>
</comment>
<proteinExistence type="inferred from homology"/>
<evidence type="ECO:0000313" key="4">
    <source>
        <dbReference type="EMBL" id="XBM01277.1"/>
    </source>
</evidence>
<dbReference type="Pfam" id="PF05130">
    <property type="entry name" value="FlgN"/>
    <property type="match status" value="1"/>
</dbReference>
<evidence type="ECO:0000256" key="3">
    <source>
        <dbReference type="ARBA" id="ARBA00022795"/>
    </source>
</evidence>
<dbReference type="KEGG" id="cmav:ABHF33_03015"/>
<keyword evidence="4" id="KW-0966">Cell projection</keyword>
<organism evidence="4">
    <name type="scientific">Chitinibacter mangrovi</name>
    <dbReference type="NCBI Taxonomy" id="3153927"/>
    <lineage>
        <taxon>Bacteria</taxon>
        <taxon>Pseudomonadati</taxon>
        <taxon>Pseudomonadota</taxon>
        <taxon>Betaproteobacteria</taxon>
        <taxon>Neisseriales</taxon>
        <taxon>Chitinibacteraceae</taxon>
        <taxon>Chitinibacter</taxon>
    </lineage>
</organism>
<keyword evidence="4" id="KW-0969">Cilium</keyword>
<dbReference type="Gene3D" id="1.20.58.300">
    <property type="entry name" value="FlgN-like"/>
    <property type="match status" value="1"/>
</dbReference>
<name>A0AAU7F9U8_9NEIS</name>
<keyword evidence="4" id="KW-0282">Flagellum</keyword>
<dbReference type="InterPro" id="IPR007809">
    <property type="entry name" value="FlgN-like"/>
</dbReference>
<dbReference type="EMBL" id="CP157355">
    <property type="protein sequence ID" value="XBM01277.1"/>
    <property type="molecule type" value="Genomic_DNA"/>
</dbReference>